<evidence type="ECO:0000313" key="2">
    <source>
        <dbReference type="Proteomes" id="UP001342631"/>
    </source>
</evidence>
<reference evidence="1 2" key="1">
    <citation type="journal article" date="2024" name="Arch. Microbiol.">
        <title>Corallococcus caeni sp. nov., a novel myxobacterium isolated from activated sludge.</title>
        <authorList>
            <person name="Tomita S."/>
            <person name="Nakai R."/>
            <person name="Kuroda K."/>
            <person name="Kurashita H."/>
            <person name="Hatamoto M."/>
            <person name="Yamaguchi T."/>
            <person name="Narihiro T."/>
        </authorList>
    </citation>
    <scope>NUCLEOTIDE SEQUENCE [LARGE SCALE GENOMIC DNA]</scope>
    <source>
        <strain evidence="1 2">NO1</strain>
    </source>
</reference>
<dbReference type="Gene3D" id="3.30.450.30">
    <property type="entry name" value="Dynein light chain 2a, cytoplasmic"/>
    <property type="match status" value="1"/>
</dbReference>
<proteinExistence type="predicted"/>
<gene>
    <name evidence="1" type="ORF">ASNO1_33650</name>
</gene>
<dbReference type="InterPro" id="IPR037257">
    <property type="entry name" value="T2SS_E_N_sf"/>
</dbReference>
<evidence type="ECO:0000313" key="1">
    <source>
        <dbReference type="EMBL" id="GMU07112.1"/>
    </source>
</evidence>
<comment type="caution">
    <text evidence="1">The sequence shown here is derived from an EMBL/GenBank/DDBJ whole genome shotgun (WGS) entry which is preliminary data.</text>
</comment>
<name>A0ABQ6QSV3_9BACT</name>
<dbReference type="SUPFAM" id="SSF160246">
    <property type="entry name" value="EspE N-terminal domain-like"/>
    <property type="match status" value="1"/>
</dbReference>
<keyword evidence="2" id="KW-1185">Reference proteome</keyword>
<sequence>MDPLMNPAPRPVMSQPRQVVRAVLNEALESKLGGEVVVKSATVSGRIFVVERKVAWTVLTGPGARSFSTALIDARLVSREDVEQVMAECRKSGGNFCETLVAWGLVPRDTLRDLLCRHLGAQLEALFGLTEAQALFVPQPRSYSSQLTFELAELSADAVPPAISQSQSPSSPPVLLEREVMANVKQALEEAMKIDGAFAVCLADANSGMTLGSLGGSSTFNVEAAAAGNTEVMRAKMKTMKALGIKDRIEDMLITLGEQYHIIRPLAAREGLFLYIALNRSNANLAMARFRMADVEKAIQL</sequence>
<evidence type="ECO:0008006" key="3">
    <source>
        <dbReference type="Google" id="ProtNLM"/>
    </source>
</evidence>
<protein>
    <recommendedName>
        <fullName evidence="3">Roadblock/LC7 domain-containing protein</fullName>
    </recommendedName>
</protein>
<dbReference type="Proteomes" id="UP001342631">
    <property type="component" value="Unassembled WGS sequence"/>
</dbReference>
<accession>A0ABQ6QSV3</accession>
<organism evidence="1 2">
    <name type="scientific">Corallococcus caeni</name>
    <dbReference type="NCBI Taxonomy" id="3082388"/>
    <lineage>
        <taxon>Bacteria</taxon>
        <taxon>Pseudomonadati</taxon>
        <taxon>Myxococcota</taxon>
        <taxon>Myxococcia</taxon>
        <taxon>Myxococcales</taxon>
        <taxon>Cystobacterineae</taxon>
        <taxon>Myxococcaceae</taxon>
        <taxon>Corallococcus</taxon>
    </lineage>
</organism>
<dbReference type="EMBL" id="BTTX01000003">
    <property type="protein sequence ID" value="GMU07112.1"/>
    <property type="molecule type" value="Genomic_DNA"/>
</dbReference>